<keyword evidence="1" id="KW-1133">Transmembrane helix</keyword>
<organism evidence="2 3">
    <name type="scientific">Pholiota conissans</name>
    <dbReference type="NCBI Taxonomy" id="109636"/>
    <lineage>
        <taxon>Eukaryota</taxon>
        <taxon>Fungi</taxon>
        <taxon>Dikarya</taxon>
        <taxon>Basidiomycota</taxon>
        <taxon>Agaricomycotina</taxon>
        <taxon>Agaricomycetes</taxon>
        <taxon>Agaricomycetidae</taxon>
        <taxon>Agaricales</taxon>
        <taxon>Agaricineae</taxon>
        <taxon>Strophariaceae</taxon>
        <taxon>Pholiota</taxon>
    </lineage>
</organism>
<comment type="caution">
    <text evidence="2">The sequence shown here is derived from an EMBL/GenBank/DDBJ whole genome shotgun (WGS) entry which is preliminary data.</text>
</comment>
<dbReference type="AlphaFoldDB" id="A0A9P6D5K9"/>
<reference evidence="2" key="1">
    <citation type="submission" date="2020-11" db="EMBL/GenBank/DDBJ databases">
        <authorList>
            <consortium name="DOE Joint Genome Institute"/>
            <person name="Ahrendt S."/>
            <person name="Riley R."/>
            <person name="Andreopoulos W."/>
            <person name="Labutti K."/>
            <person name="Pangilinan J."/>
            <person name="Ruiz-Duenas F.J."/>
            <person name="Barrasa J.M."/>
            <person name="Sanchez-Garcia M."/>
            <person name="Camarero S."/>
            <person name="Miyauchi S."/>
            <person name="Serrano A."/>
            <person name="Linde D."/>
            <person name="Babiker R."/>
            <person name="Drula E."/>
            <person name="Ayuso-Fernandez I."/>
            <person name="Pacheco R."/>
            <person name="Padilla G."/>
            <person name="Ferreira P."/>
            <person name="Barriuso J."/>
            <person name="Kellner H."/>
            <person name="Castanera R."/>
            <person name="Alfaro M."/>
            <person name="Ramirez L."/>
            <person name="Pisabarro A.G."/>
            <person name="Kuo A."/>
            <person name="Tritt A."/>
            <person name="Lipzen A."/>
            <person name="He G."/>
            <person name="Yan M."/>
            <person name="Ng V."/>
            <person name="Cullen D."/>
            <person name="Martin F."/>
            <person name="Rosso M.-N."/>
            <person name="Henrissat B."/>
            <person name="Hibbett D."/>
            <person name="Martinez A.T."/>
            <person name="Grigoriev I.V."/>
        </authorList>
    </citation>
    <scope>NUCLEOTIDE SEQUENCE</scope>
    <source>
        <strain evidence="2">CIRM-BRFM 674</strain>
    </source>
</reference>
<accession>A0A9P6D5K9</accession>
<dbReference type="OrthoDB" id="2607755at2759"/>
<dbReference type="EMBL" id="MU155141">
    <property type="protein sequence ID" value="KAF9484629.1"/>
    <property type="molecule type" value="Genomic_DNA"/>
</dbReference>
<evidence type="ECO:0000313" key="2">
    <source>
        <dbReference type="EMBL" id="KAF9484629.1"/>
    </source>
</evidence>
<feature type="transmembrane region" description="Helical" evidence="1">
    <location>
        <begin position="117"/>
        <end position="135"/>
    </location>
</feature>
<name>A0A9P6D5K9_9AGAR</name>
<sequence>MAFRQRIAEVVGLIRGSRTLKWVPIPPVRPDAPSAVTVIYEKSPPLWAKWAHVIVALDVMMVTSIIEYTWNISGASHPSKPVPQDQSQPAEQCVEAETVPQHLAEHLQLQPVWKKTIFSGMFVLSGAMFGAAILASRSRVLRALTFSRGGTGAKRPGTLYLQTASHTKGFGIALPVEKCSIISGQAPSRLLIKVTGMGVWQLDLNEATINGKKPAKGQIDRIGMLRTWNSIGGRVAPLVAKSN</sequence>
<dbReference type="Proteomes" id="UP000807469">
    <property type="component" value="Unassembled WGS sequence"/>
</dbReference>
<protein>
    <submittedName>
        <fullName evidence="2">Uncharacterized protein</fullName>
    </submittedName>
</protein>
<evidence type="ECO:0000313" key="3">
    <source>
        <dbReference type="Proteomes" id="UP000807469"/>
    </source>
</evidence>
<evidence type="ECO:0000256" key="1">
    <source>
        <dbReference type="SAM" id="Phobius"/>
    </source>
</evidence>
<gene>
    <name evidence="2" type="ORF">BDN70DRAFT_849185</name>
</gene>
<keyword evidence="1" id="KW-0812">Transmembrane</keyword>
<keyword evidence="1" id="KW-0472">Membrane</keyword>
<keyword evidence="3" id="KW-1185">Reference proteome</keyword>
<proteinExistence type="predicted"/>